<dbReference type="GO" id="GO:0003700">
    <property type="term" value="F:DNA-binding transcription factor activity"/>
    <property type="evidence" value="ECO:0007669"/>
    <property type="project" value="InterPro"/>
</dbReference>
<accession>A0A0Q0YB60</accession>
<dbReference type="InterPro" id="IPR036390">
    <property type="entry name" value="WH_DNA-bd_sf"/>
</dbReference>
<dbReference type="SUPFAM" id="SSF46785">
    <property type="entry name" value="Winged helix' DNA-binding domain"/>
    <property type="match status" value="1"/>
</dbReference>
<dbReference type="InterPro" id="IPR039422">
    <property type="entry name" value="MarR/SlyA-like"/>
</dbReference>
<dbReference type="Pfam" id="PF12802">
    <property type="entry name" value="MarR_2"/>
    <property type="match status" value="1"/>
</dbReference>
<evidence type="ECO:0000313" key="2">
    <source>
        <dbReference type="EMBL" id="KQB83107.1"/>
    </source>
</evidence>
<keyword evidence="3" id="KW-1185">Reference proteome</keyword>
<gene>
    <name evidence="2" type="ORF">Cocul_02079</name>
</gene>
<dbReference type="InterPro" id="IPR011991">
    <property type="entry name" value="ArsR-like_HTH"/>
</dbReference>
<proteinExistence type="predicted"/>
<dbReference type="CDD" id="cd00090">
    <property type="entry name" value="HTH_ARSR"/>
    <property type="match status" value="1"/>
</dbReference>
<dbReference type="InterPro" id="IPR000835">
    <property type="entry name" value="HTH_MarR-typ"/>
</dbReference>
<dbReference type="GO" id="GO:0006950">
    <property type="term" value="P:response to stress"/>
    <property type="evidence" value="ECO:0007669"/>
    <property type="project" value="TreeGrafter"/>
</dbReference>
<dbReference type="STRING" id="1544416.Cocul_02079"/>
<dbReference type="InterPro" id="IPR036388">
    <property type="entry name" value="WH-like_DNA-bd_sf"/>
</dbReference>
<sequence>MTSPDVLAAQLRESLRLGVYALRLLDREGELPTTQVGTLMALKQGPLPVTTIATLSGISTASASQQVTRLENAGYVERRPDPLDARGVLVAVTEAGLHALQATVTARNNRLSPAMARLSQREREDVARALPTLERFFRSLLDE</sequence>
<dbReference type="AlphaFoldDB" id="A0A0Q0YB60"/>
<dbReference type="PROSITE" id="PS50995">
    <property type="entry name" value="HTH_MARR_2"/>
    <property type="match status" value="1"/>
</dbReference>
<dbReference type="PANTHER" id="PTHR33164:SF99">
    <property type="entry name" value="MARR FAMILY REGULATORY PROTEIN"/>
    <property type="match status" value="1"/>
</dbReference>
<evidence type="ECO:0000313" key="3">
    <source>
        <dbReference type="Proteomes" id="UP000050517"/>
    </source>
</evidence>
<dbReference type="SMART" id="SM00347">
    <property type="entry name" value="HTH_MARR"/>
    <property type="match status" value="1"/>
</dbReference>
<feature type="domain" description="HTH marR-type" evidence="1">
    <location>
        <begin position="8"/>
        <end position="135"/>
    </location>
</feature>
<organism evidence="2 3">
    <name type="scientific">Corynebacterium oculi</name>
    <dbReference type="NCBI Taxonomy" id="1544416"/>
    <lineage>
        <taxon>Bacteria</taxon>
        <taxon>Bacillati</taxon>
        <taxon>Actinomycetota</taxon>
        <taxon>Actinomycetes</taxon>
        <taxon>Mycobacteriales</taxon>
        <taxon>Corynebacteriaceae</taxon>
        <taxon>Corynebacterium</taxon>
    </lineage>
</organism>
<dbReference type="PANTHER" id="PTHR33164">
    <property type="entry name" value="TRANSCRIPTIONAL REGULATOR, MARR FAMILY"/>
    <property type="match status" value="1"/>
</dbReference>
<dbReference type="RefSeq" id="WP_055123152.1">
    <property type="nucleotide sequence ID" value="NZ_LKST01000004.1"/>
</dbReference>
<comment type="caution">
    <text evidence="2">The sequence shown here is derived from an EMBL/GenBank/DDBJ whole genome shotgun (WGS) entry which is preliminary data.</text>
</comment>
<dbReference type="Gene3D" id="1.10.10.10">
    <property type="entry name" value="Winged helix-like DNA-binding domain superfamily/Winged helix DNA-binding domain"/>
    <property type="match status" value="1"/>
</dbReference>
<dbReference type="PATRIC" id="fig|1544416.3.peg.2074"/>
<dbReference type="EMBL" id="LKST01000004">
    <property type="protein sequence ID" value="KQB83107.1"/>
    <property type="molecule type" value="Genomic_DNA"/>
</dbReference>
<dbReference type="Proteomes" id="UP000050517">
    <property type="component" value="Unassembled WGS sequence"/>
</dbReference>
<reference evidence="2 3" key="1">
    <citation type="submission" date="2015-10" db="EMBL/GenBank/DDBJ databases">
        <title>Corynebacteirum lowii and Corynebacterium oculi species nova, derived from human clinical disease and and emended description of Corynebacterium mastiditis.</title>
        <authorList>
            <person name="Bernard K."/>
            <person name="Pacheco A.L."/>
            <person name="Mcdougall C."/>
            <person name="Burtx T."/>
            <person name="Weibe D."/>
            <person name="Tyler S."/>
            <person name="Olson A.B."/>
            <person name="Cnockaert M."/>
            <person name="Eguchi H."/>
            <person name="Kuwahara T."/>
            <person name="Nakayama-Imaohji H."/>
            <person name="Boudewijins M."/>
            <person name="Van Hoecke F."/>
            <person name="Bernier A.-M."/>
            <person name="Vandamme P."/>
        </authorList>
    </citation>
    <scope>NUCLEOTIDE SEQUENCE [LARGE SCALE GENOMIC DNA]</scope>
    <source>
        <strain evidence="2 3">NML 130210</strain>
    </source>
</reference>
<dbReference type="OrthoDB" id="3296622at2"/>
<protein>
    <submittedName>
        <fullName evidence="2">MarR family protein</fullName>
    </submittedName>
</protein>
<name>A0A0Q0YB60_9CORY</name>
<evidence type="ECO:0000259" key="1">
    <source>
        <dbReference type="PROSITE" id="PS50995"/>
    </source>
</evidence>